<sequence length="123" mass="13262">MANEIFDRETLLDLTVNIIPLFIIAFFVVAFAVFPAFGVEPLASAVQFGLLAVPFVFLAILTYLSGKAIAGDEKRAPVYLPGQATVENATTLEEYEEQAEAAEAAAVEDDDESAAELTDEDDE</sequence>
<dbReference type="AlphaFoldDB" id="A0A1I6GI22"/>
<keyword evidence="4" id="KW-1185">Reference proteome</keyword>
<dbReference type="OrthoDB" id="306958at2157"/>
<reference evidence="4" key="1">
    <citation type="submission" date="2016-10" db="EMBL/GenBank/DDBJ databases">
        <authorList>
            <person name="Varghese N."/>
            <person name="Submissions S."/>
        </authorList>
    </citation>
    <scope>NUCLEOTIDE SEQUENCE [LARGE SCALE GENOMIC DNA]</scope>
    <source>
        <strain evidence="4">CGMCC 1.7736</strain>
    </source>
</reference>
<keyword evidence="2" id="KW-1133">Transmembrane helix</keyword>
<keyword evidence="2" id="KW-0472">Membrane</keyword>
<dbReference type="RefSeq" id="WP_089805456.1">
    <property type="nucleotide sequence ID" value="NZ_FOYT01000001.1"/>
</dbReference>
<dbReference type="Pfam" id="PF20389">
    <property type="entry name" value="DUF6684"/>
    <property type="match status" value="1"/>
</dbReference>
<feature type="transmembrane region" description="Helical" evidence="2">
    <location>
        <begin position="46"/>
        <end position="65"/>
    </location>
</feature>
<evidence type="ECO:0008006" key="5">
    <source>
        <dbReference type="Google" id="ProtNLM"/>
    </source>
</evidence>
<evidence type="ECO:0000313" key="3">
    <source>
        <dbReference type="EMBL" id="SFR41717.1"/>
    </source>
</evidence>
<organism evidence="3 4">
    <name type="scientific">Halogeometricum rufum</name>
    <dbReference type="NCBI Taxonomy" id="553469"/>
    <lineage>
        <taxon>Archaea</taxon>
        <taxon>Methanobacteriati</taxon>
        <taxon>Methanobacteriota</taxon>
        <taxon>Stenosarchaea group</taxon>
        <taxon>Halobacteria</taxon>
        <taxon>Halobacteriales</taxon>
        <taxon>Haloferacaceae</taxon>
        <taxon>Halogeometricum</taxon>
    </lineage>
</organism>
<name>A0A1I6GI22_9EURY</name>
<dbReference type="EMBL" id="FOYT01000001">
    <property type="protein sequence ID" value="SFR41717.1"/>
    <property type="molecule type" value="Genomic_DNA"/>
</dbReference>
<accession>A0A1I6GI22</accession>
<dbReference type="STRING" id="553469.SAMN04487947_1174"/>
<protein>
    <recommendedName>
        <fullName evidence="5">Cox cluster protein</fullName>
    </recommendedName>
</protein>
<dbReference type="InterPro" id="IPR046506">
    <property type="entry name" value="DUF6684"/>
</dbReference>
<keyword evidence="2" id="KW-0812">Transmembrane</keyword>
<evidence type="ECO:0000256" key="1">
    <source>
        <dbReference type="SAM" id="MobiDB-lite"/>
    </source>
</evidence>
<proteinExistence type="predicted"/>
<evidence type="ECO:0000313" key="4">
    <source>
        <dbReference type="Proteomes" id="UP000198531"/>
    </source>
</evidence>
<feature type="transmembrane region" description="Helical" evidence="2">
    <location>
        <begin position="12"/>
        <end position="34"/>
    </location>
</feature>
<gene>
    <name evidence="3" type="ORF">SAMN04487947_1174</name>
</gene>
<feature type="region of interest" description="Disordered" evidence="1">
    <location>
        <begin position="95"/>
        <end position="123"/>
    </location>
</feature>
<evidence type="ECO:0000256" key="2">
    <source>
        <dbReference type="SAM" id="Phobius"/>
    </source>
</evidence>
<dbReference type="Proteomes" id="UP000198531">
    <property type="component" value="Unassembled WGS sequence"/>
</dbReference>